<proteinExistence type="predicted"/>
<reference evidence="2" key="2">
    <citation type="journal article" date="2020" name="Nat. Commun.">
        <title>Large-scale genome sequencing of mycorrhizal fungi provides insights into the early evolution of symbiotic traits.</title>
        <authorList>
            <person name="Miyauchi S."/>
            <person name="Kiss E."/>
            <person name="Kuo A."/>
            <person name="Drula E."/>
            <person name="Kohler A."/>
            <person name="Sanchez-Garcia M."/>
            <person name="Morin E."/>
            <person name="Andreopoulos B."/>
            <person name="Barry K.W."/>
            <person name="Bonito G."/>
            <person name="Buee M."/>
            <person name="Carver A."/>
            <person name="Chen C."/>
            <person name="Cichocki N."/>
            <person name="Clum A."/>
            <person name="Culley D."/>
            <person name="Crous P.W."/>
            <person name="Fauchery L."/>
            <person name="Girlanda M."/>
            <person name="Hayes R.D."/>
            <person name="Keri Z."/>
            <person name="LaButti K."/>
            <person name="Lipzen A."/>
            <person name="Lombard V."/>
            <person name="Magnuson J."/>
            <person name="Maillard F."/>
            <person name="Murat C."/>
            <person name="Nolan M."/>
            <person name="Ohm R.A."/>
            <person name="Pangilinan J."/>
            <person name="Pereira M.F."/>
            <person name="Perotto S."/>
            <person name="Peter M."/>
            <person name="Pfister S."/>
            <person name="Riley R."/>
            <person name="Sitrit Y."/>
            <person name="Stielow J.B."/>
            <person name="Szollosi G."/>
            <person name="Zifcakova L."/>
            <person name="Stursova M."/>
            <person name="Spatafora J.W."/>
            <person name="Tedersoo L."/>
            <person name="Vaario L.M."/>
            <person name="Yamada A."/>
            <person name="Yan M."/>
            <person name="Wang P."/>
            <person name="Xu J."/>
            <person name="Bruns T."/>
            <person name="Baldrian P."/>
            <person name="Vilgalys R."/>
            <person name="Dunand C."/>
            <person name="Henrissat B."/>
            <person name="Grigoriev I.V."/>
            <person name="Hibbett D."/>
            <person name="Nagy L.G."/>
            <person name="Martin F.M."/>
        </authorList>
    </citation>
    <scope>NUCLEOTIDE SEQUENCE</scope>
    <source>
        <strain evidence="2">BED1</strain>
    </source>
</reference>
<organism evidence="2 3">
    <name type="scientific">Boletus edulis BED1</name>
    <dbReference type="NCBI Taxonomy" id="1328754"/>
    <lineage>
        <taxon>Eukaryota</taxon>
        <taxon>Fungi</taxon>
        <taxon>Dikarya</taxon>
        <taxon>Basidiomycota</taxon>
        <taxon>Agaricomycotina</taxon>
        <taxon>Agaricomycetes</taxon>
        <taxon>Agaricomycetidae</taxon>
        <taxon>Boletales</taxon>
        <taxon>Boletineae</taxon>
        <taxon>Boletaceae</taxon>
        <taxon>Boletoideae</taxon>
        <taxon>Boletus</taxon>
    </lineage>
</organism>
<dbReference type="EMBL" id="WHUW01000008">
    <property type="protein sequence ID" value="KAF8442993.1"/>
    <property type="molecule type" value="Genomic_DNA"/>
</dbReference>
<name>A0AAD4BY78_BOLED</name>
<reference evidence="2" key="1">
    <citation type="submission" date="2019-10" db="EMBL/GenBank/DDBJ databases">
        <authorList>
            <consortium name="DOE Joint Genome Institute"/>
            <person name="Kuo A."/>
            <person name="Miyauchi S."/>
            <person name="Kiss E."/>
            <person name="Drula E."/>
            <person name="Kohler A."/>
            <person name="Sanchez-Garcia M."/>
            <person name="Andreopoulos B."/>
            <person name="Barry K.W."/>
            <person name="Bonito G."/>
            <person name="Buee M."/>
            <person name="Carver A."/>
            <person name="Chen C."/>
            <person name="Cichocki N."/>
            <person name="Clum A."/>
            <person name="Culley D."/>
            <person name="Crous P.W."/>
            <person name="Fauchery L."/>
            <person name="Girlanda M."/>
            <person name="Hayes R."/>
            <person name="Keri Z."/>
            <person name="LaButti K."/>
            <person name="Lipzen A."/>
            <person name="Lombard V."/>
            <person name="Magnuson J."/>
            <person name="Maillard F."/>
            <person name="Morin E."/>
            <person name="Murat C."/>
            <person name="Nolan M."/>
            <person name="Ohm R."/>
            <person name="Pangilinan J."/>
            <person name="Pereira M."/>
            <person name="Perotto S."/>
            <person name="Peter M."/>
            <person name="Riley R."/>
            <person name="Sitrit Y."/>
            <person name="Stielow B."/>
            <person name="Szollosi G."/>
            <person name="Zifcakova L."/>
            <person name="Stursova M."/>
            <person name="Spatafora J.W."/>
            <person name="Tedersoo L."/>
            <person name="Vaario L.-M."/>
            <person name="Yamada A."/>
            <person name="Yan M."/>
            <person name="Wang P."/>
            <person name="Xu J."/>
            <person name="Bruns T."/>
            <person name="Baldrian P."/>
            <person name="Vilgalys R."/>
            <person name="Henrissat B."/>
            <person name="Grigoriev I.V."/>
            <person name="Hibbett D."/>
            <person name="Nagy L.G."/>
            <person name="Martin F.M."/>
        </authorList>
    </citation>
    <scope>NUCLEOTIDE SEQUENCE</scope>
    <source>
        <strain evidence="2">BED1</strain>
    </source>
</reference>
<evidence type="ECO:0000256" key="1">
    <source>
        <dbReference type="SAM" id="SignalP"/>
    </source>
</evidence>
<feature type="chain" id="PRO_5042179319" description="Secreted protein" evidence="1">
    <location>
        <begin position="21"/>
        <end position="103"/>
    </location>
</feature>
<accession>A0AAD4BY78</accession>
<evidence type="ECO:0008006" key="4">
    <source>
        <dbReference type="Google" id="ProtNLM"/>
    </source>
</evidence>
<comment type="caution">
    <text evidence="2">The sequence shown here is derived from an EMBL/GenBank/DDBJ whole genome shotgun (WGS) entry which is preliminary data.</text>
</comment>
<sequence length="103" mass="11545">MPSLLTSAALLALIFIDCSATTIELGHSNNRRNDILLSTAHAEIRNKKQLAGDRDVHMAPYWCPLRKIFPPGAQPSGRSPSSLHVIYLKRAHLCTYDQNQHRN</sequence>
<dbReference type="Proteomes" id="UP001194468">
    <property type="component" value="Unassembled WGS sequence"/>
</dbReference>
<feature type="signal peptide" evidence="1">
    <location>
        <begin position="1"/>
        <end position="20"/>
    </location>
</feature>
<gene>
    <name evidence="2" type="ORF">L210DRAFT_3534600</name>
</gene>
<dbReference type="AlphaFoldDB" id="A0AAD4BY78"/>
<keyword evidence="3" id="KW-1185">Reference proteome</keyword>
<keyword evidence="1" id="KW-0732">Signal</keyword>
<evidence type="ECO:0000313" key="3">
    <source>
        <dbReference type="Proteomes" id="UP001194468"/>
    </source>
</evidence>
<evidence type="ECO:0000313" key="2">
    <source>
        <dbReference type="EMBL" id="KAF8442993.1"/>
    </source>
</evidence>
<protein>
    <recommendedName>
        <fullName evidence="4">Secreted protein</fullName>
    </recommendedName>
</protein>